<dbReference type="GO" id="GO:0004519">
    <property type="term" value="F:endonuclease activity"/>
    <property type="evidence" value="ECO:0007669"/>
    <property type="project" value="UniProtKB-KW"/>
</dbReference>
<sequence length="324" mass="36475">MIKPRTTLKQLEEISPDLWKNQPYGRQIRIYITNLINQGIGPQEIIARTRSWVASGHAIEANRLRRINNRKPHGPPPQLSSARLNAGGLISLSGTRKIPPYRRGKNIQFPKSHVETKSHTEVESPISSLQTWLLSIEDDERKEFVVWCTLQGKTPSKVLWDSFKTYGHTSSAFTSKSEKGIEQHAFELTRSGTGHANKTQSIYSPTLQMREYENDGWSKVKIRKAQGRFRQDVLANWGYRCAITGSALVIEACHIISHASGGTPSVENGIALAVDFHRLLDSGHLRFHGNQIALSDDARKEPRYCNYDGGFLRESIVPVNLTPK</sequence>
<name>A0A559T5V5_SERFO</name>
<protein>
    <submittedName>
        <fullName evidence="2">HNH endonuclease</fullName>
    </submittedName>
</protein>
<comment type="caution">
    <text evidence="2">The sequence shown here is derived from an EMBL/GenBank/DDBJ whole genome shotgun (WGS) entry which is preliminary data.</text>
</comment>
<accession>A0A559T5V5</accession>
<feature type="domain" description="HNH nuclease" evidence="1">
    <location>
        <begin position="241"/>
        <end position="287"/>
    </location>
</feature>
<dbReference type="EMBL" id="VISQ01000001">
    <property type="protein sequence ID" value="TVZ69984.1"/>
    <property type="molecule type" value="Genomic_DNA"/>
</dbReference>
<organism evidence="2">
    <name type="scientific">Serratia fonticola</name>
    <dbReference type="NCBI Taxonomy" id="47917"/>
    <lineage>
        <taxon>Bacteria</taxon>
        <taxon>Pseudomonadati</taxon>
        <taxon>Pseudomonadota</taxon>
        <taxon>Gammaproteobacteria</taxon>
        <taxon>Enterobacterales</taxon>
        <taxon>Yersiniaceae</taxon>
        <taxon>Serratia</taxon>
    </lineage>
</organism>
<evidence type="ECO:0000259" key="1">
    <source>
        <dbReference type="Pfam" id="PF13391"/>
    </source>
</evidence>
<keyword evidence="2" id="KW-0255">Endonuclease</keyword>
<dbReference type="OrthoDB" id="9802640at2"/>
<dbReference type="InterPro" id="IPR003615">
    <property type="entry name" value="HNH_nuc"/>
</dbReference>
<dbReference type="AlphaFoldDB" id="A0A559T5V5"/>
<gene>
    <name evidence="2" type="ORF">FHU10_2530</name>
</gene>
<keyword evidence="2" id="KW-0540">Nuclease</keyword>
<keyword evidence="2" id="KW-0378">Hydrolase</keyword>
<reference evidence="2" key="2">
    <citation type="submission" date="2019-08" db="EMBL/GenBank/DDBJ databases">
        <title>Investigation of anaerobic lignin degradation for improved lignocellulosic biofuels.</title>
        <authorList>
            <person name="Deangelis K.PhD."/>
        </authorList>
    </citation>
    <scope>NUCLEOTIDE SEQUENCE [LARGE SCALE GENOMIC DNA]</scope>
    <source>
        <strain evidence="2">128R</strain>
    </source>
</reference>
<proteinExistence type="predicted"/>
<dbReference type="Pfam" id="PF13391">
    <property type="entry name" value="HNH_2"/>
    <property type="match status" value="1"/>
</dbReference>
<reference evidence="2" key="1">
    <citation type="submission" date="2019-06" db="EMBL/GenBank/DDBJ databases">
        <authorList>
            <person name="Deangelis K."/>
            <person name="Huntemann M."/>
            <person name="Clum A."/>
            <person name="Pillay M."/>
            <person name="Palaniappan K."/>
            <person name="Varghese N."/>
            <person name="Mikhailova N."/>
            <person name="Stamatis D."/>
            <person name="Reddy T."/>
            <person name="Daum C."/>
            <person name="Shapiro N."/>
            <person name="Ivanova N."/>
            <person name="Kyrpides N."/>
            <person name="Woyke T."/>
        </authorList>
    </citation>
    <scope>NUCLEOTIDE SEQUENCE [LARGE SCALE GENOMIC DNA]</scope>
    <source>
        <strain evidence="2">128R</strain>
    </source>
</reference>
<evidence type="ECO:0000313" key="2">
    <source>
        <dbReference type="EMBL" id="TVZ69984.1"/>
    </source>
</evidence>